<feature type="domain" description="Ap4A phosphorylase 1/2 N-terminal" evidence="2">
    <location>
        <begin position="4"/>
        <end position="160"/>
    </location>
</feature>
<evidence type="ECO:0000259" key="1">
    <source>
        <dbReference type="Pfam" id="PF09830"/>
    </source>
</evidence>
<gene>
    <name evidence="3" type="ORF">VB739_00645</name>
</gene>
<comment type="caution">
    <text evidence="3">The sequence shown here is derived from an EMBL/GenBank/DDBJ whole genome shotgun (WGS) entry which is preliminary data.</text>
</comment>
<dbReference type="Proteomes" id="UP001302329">
    <property type="component" value="Unassembled WGS sequence"/>
</dbReference>
<feature type="domain" description="ATP adenylyltransferase C-terminal" evidence="1">
    <location>
        <begin position="184"/>
        <end position="274"/>
    </location>
</feature>
<dbReference type="PANTHER" id="PTHR38420">
    <property type="entry name" value="AP-4-A PHOSPHORYLASE II"/>
    <property type="match status" value="1"/>
</dbReference>
<sequence length="276" mass="30935">MRAERHWQRAREVSERARLGGALVPLETRLLAMPSAEPFVVRQLISSTPRHLRQGGPRPNPFLPWDSPLEVDLLEPAHVLLLNKYPVQEAHLLVITRDWRPQGGWIASSDWQAVRQVSQDTGGLWFFNSGARSGASQPHRHLQLLPRRQGEPSCPLAPMFLAQLAGTEASWNWDYRLSRRTDPHGGSDLAELYLAQAGALGLGDPRRDSEPLHPYNLLFDDQWFLSVRRVREHGAGFSVNALGFAGFLLSTEGSDREWLASHGPWSLLAHVAAPRP</sequence>
<dbReference type="InterPro" id="IPR009163">
    <property type="entry name" value="Ap4A_phos1/2"/>
</dbReference>
<dbReference type="InterPro" id="IPR036265">
    <property type="entry name" value="HIT-like_sf"/>
</dbReference>
<dbReference type="PANTHER" id="PTHR38420:SF1">
    <property type="entry name" value="PUTATIVE (AFU_ORTHOLOGUE AFUA_5G14690)-RELATED"/>
    <property type="match status" value="1"/>
</dbReference>
<dbReference type="RefSeq" id="WP_323355213.1">
    <property type="nucleotide sequence ID" value="NZ_JAYGHY010000001.1"/>
</dbReference>
<dbReference type="InterPro" id="IPR019200">
    <property type="entry name" value="ATP_adenylylTrfase_C"/>
</dbReference>
<protein>
    <submittedName>
        <fullName evidence="3">DUF4922 domain-containing protein</fullName>
    </submittedName>
</protein>
<dbReference type="Gene3D" id="3.30.428.70">
    <property type="match status" value="1"/>
</dbReference>
<proteinExistence type="predicted"/>
<dbReference type="InterPro" id="IPR043171">
    <property type="entry name" value="Ap4A_phos1/2-like"/>
</dbReference>
<evidence type="ECO:0000313" key="4">
    <source>
        <dbReference type="Proteomes" id="UP001302329"/>
    </source>
</evidence>
<name>A0ABU5SRH1_9CYAN</name>
<organism evidence="3 4">
    <name type="scientific">Cyanobium gracile UHCC 0281</name>
    <dbReference type="NCBI Taxonomy" id="3110309"/>
    <lineage>
        <taxon>Bacteria</taxon>
        <taxon>Bacillati</taxon>
        <taxon>Cyanobacteriota</taxon>
        <taxon>Cyanophyceae</taxon>
        <taxon>Synechococcales</taxon>
        <taxon>Prochlorococcaceae</taxon>
        <taxon>Cyanobium</taxon>
    </lineage>
</organism>
<accession>A0ABU5SRH1</accession>
<reference evidence="3 4" key="1">
    <citation type="submission" date="2023-12" db="EMBL/GenBank/DDBJ databases">
        <title>Baltic Sea Cyanobacteria.</title>
        <authorList>
            <person name="Delbaje E."/>
            <person name="Fewer D.P."/>
            <person name="Shishido T.K."/>
        </authorList>
    </citation>
    <scope>NUCLEOTIDE SEQUENCE [LARGE SCALE GENOMIC DNA]</scope>
    <source>
        <strain evidence="3 4">UHCC 0281</strain>
    </source>
</reference>
<dbReference type="EMBL" id="JAYGHY010000001">
    <property type="protein sequence ID" value="MEA5441056.1"/>
    <property type="molecule type" value="Genomic_DNA"/>
</dbReference>
<dbReference type="PIRSF" id="PIRSF000846">
    <property type="entry name" value="ATP_adenylyltr"/>
    <property type="match status" value="1"/>
</dbReference>
<evidence type="ECO:0000313" key="3">
    <source>
        <dbReference type="EMBL" id="MEA5441056.1"/>
    </source>
</evidence>
<dbReference type="Pfam" id="PF09830">
    <property type="entry name" value="ATP_transf"/>
    <property type="match status" value="1"/>
</dbReference>
<keyword evidence="4" id="KW-1185">Reference proteome</keyword>
<dbReference type="Pfam" id="PF19327">
    <property type="entry name" value="Ap4A_phos_N"/>
    <property type="match status" value="1"/>
</dbReference>
<dbReference type="InterPro" id="IPR045759">
    <property type="entry name" value="Ap4A_phos1/2_N"/>
</dbReference>
<evidence type="ECO:0000259" key="2">
    <source>
        <dbReference type="Pfam" id="PF19327"/>
    </source>
</evidence>
<dbReference type="SUPFAM" id="SSF54197">
    <property type="entry name" value="HIT-like"/>
    <property type="match status" value="1"/>
</dbReference>